<dbReference type="InterPro" id="IPR013766">
    <property type="entry name" value="Thioredoxin_domain"/>
</dbReference>
<reference evidence="2 3" key="1">
    <citation type="submission" date="2017-05" db="EMBL/GenBank/DDBJ databases">
        <title>Thiocyanate degradation by Thiohalobacter thiocyanaticus FOKN1.</title>
        <authorList>
            <person name="Oshiki M."/>
            <person name="Fukushima T."/>
            <person name="Kawano S."/>
            <person name="Nakagawa J."/>
        </authorList>
    </citation>
    <scope>NUCLEOTIDE SEQUENCE [LARGE SCALE GENOMIC DNA]</scope>
    <source>
        <strain evidence="2 3">FOKN1</strain>
    </source>
</reference>
<name>A0A1Z4VUM7_9GAMM</name>
<dbReference type="GO" id="GO:0016491">
    <property type="term" value="F:oxidoreductase activity"/>
    <property type="evidence" value="ECO:0007669"/>
    <property type="project" value="InterPro"/>
</dbReference>
<dbReference type="Proteomes" id="UP000218765">
    <property type="component" value="Chromosome"/>
</dbReference>
<keyword evidence="2" id="KW-0413">Isomerase</keyword>
<dbReference type="KEGG" id="ttc:FOKN1_2762"/>
<dbReference type="GO" id="GO:0016853">
    <property type="term" value="F:isomerase activity"/>
    <property type="evidence" value="ECO:0007669"/>
    <property type="project" value="UniProtKB-KW"/>
</dbReference>
<dbReference type="PANTHER" id="PTHR42852">
    <property type="entry name" value="THIOL:DISULFIDE INTERCHANGE PROTEIN DSBE"/>
    <property type="match status" value="1"/>
</dbReference>
<sequence>MKTKDILIGLTAFALIGLLAFIWLAPGGHKPAPALSLTTLDGEQLSLTGLRGQPVLVTFWATDCPGCVKEIPHLIELHEDYGPDGLTILAIAMAYDPPNHVVAMREARDLPYRIALDVNGEAARAFGNVNVTPTSFLINPQGRIVRHKLGEMDMSKVRAQIEGMLGT</sequence>
<evidence type="ECO:0000313" key="2">
    <source>
        <dbReference type="EMBL" id="BAZ95122.1"/>
    </source>
</evidence>
<dbReference type="CDD" id="cd02966">
    <property type="entry name" value="TlpA_like_family"/>
    <property type="match status" value="1"/>
</dbReference>
<organism evidence="2 3">
    <name type="scientific">Thiohalobacter thiocyanaticus</name>
    <dbReference type="NCBI Taxonomy" id="585455"/>
    <lineage>
        <taxon>Bacteria</taxon>
        <taxon>Pseudomonadati</taxon>
        <taxon>Pseudomonadota</taxon>
        <taxon>Gammaproteobacteria</taxon>
        <taxon>Thiohalobacterales</taxon>
        <taxon>Thiohalobacteraceae</taxon>
        <taxon>Thiohalobacter</taxon>
    </lineage>
</organism>
<keyword evidence="3" id="KW-1185">Reference proteome</keyword>
<evidence type="ECO:0000259" key="1">
    <source>
        <dbReference type="PROSITE" id="PS51352"/>
    </source>
</evidence>
<dbReference type="OrthoDB" id="9788279at2"/>
<dbReference type="SUPFAM" id="SSF52833">
    <property type="entry name" value="Thioredoxin-like"/>
    <property type="match status" value="1"/>
</dbReference>
<dbReference type="PANTHER" id="PTHR42852:SF18">
    <property type="entry name" value="CHROMOSOME UNDETERMINED SCAFFOLD_47, WHOLE GENOME SHOTGUN SEQUENCE"/>
    <property type="match status" value="1"/>
</dbReference>
<dbReference type="PROSITE" id="PS51352">
    <property type="entry name" value="THIOREDOXIN_2"/>
    <property type="match status" value="1"/>
</dbReference>
<dbReference type="RefSeq" id="WP_096367140.1">
    <property type="nucleotide sequence ID" value="NZ_AP018052.1"/>
</dbReference>
<dbReference type="Gene3D" id="3.40.30.10">
    <property type="entry name" value="Glutaredoxin"/>
    <property type="match status" value="1"/>
</dbReference>
<accession>A0A1Z4VUM7</accession>
<dbReference type="InterPro" id="IPR036249">
    <property type="entry name" value="Thioredoxin-like_sf"/>
</dbReference>
<protein>
    <submittedName>
        <fullName evidence="2">Thiol-disulfide isomerase and thioredoxins</fullName>
    </submittedName>
</protein>
<evidence type="ECO:0000313" key="3">
    <source>
        <dbReference type="Proteomes" id="UP000218765"/>
    </source>
</evidence>
<gene>
    <name evidence="2" type="ORF">FOKN1_2762</name>
</gene>
<dbReference type="Pfam" id="PF08534">
    <property type="entry name" value="Redoxin"/>
    <property type="match status" value="1"/>
</dbReference>
<dbReference type="EMBL" id="AP018052">
    <property type="protein sequence ID" value="BAZ95122.1"/>
    <property type="molecule type" value="Genomic_DNA"/>
</dbReference>
<dbReference type="InterPro" id="IPR013740">
    <property type="entry name" value="Redoxin"/>
</dbReference>
<proteinExistence type="predicted"/>
<dbReference type="InterPro" id="IPR050553">
    <property type="entry name" value="Thioredoxin_ResA/DsbE_sf"/>
</dbReference>
<dbReference type="AlphaFoldDB" id="A0A1Z4VUM7"/>
<feature type="domain" description="Thioredoxin" evidence="1">
    <location>
        <begin position="26"/>
        <end position="166"/>
    </location>
</feature>